<dbReference type="AlphaFoldDB" id="A0RUA0"/>
<gene>
    <name evidence="2" type="ordered locus">CENSYa_0277</name>
</gene>
<protein>
    <submittedName>
        <fullName evidence="2">Uncharacterized protein</fullName>
    </submittedName>
</protein>
<proteinExistence type="predicted"/>
<reference evidence="2 3" key="1">
    <citation type="journal article" date="2006" name="Proc. Natl. Acad. Sci. U.S.A.">
        <title>Genomic analysis of the uncultivated marine crenarchaeote Cenarchaeum symbiosum.</title>
        <authorList>
            <person name="Hallam S.J."/>
            <person name="Konstantinidis K.T."/>
            <person name="Putnam N."/>
            <person name="Schleper C."/>
            <person name="Watanabe Y."/>
            <person name="Sugahara J."/>
            <person name="Preston C."/>
            <person name="de la Torre J."/>
            <person name="Richardson P.M."/>
            <person name="DeLong E.F."/>
        </authorList>
    </citation>
    <scope>NUCLEOTIDE SEQUENCE [LARGE SCALE GENOMIC DNA]</scope>
    <source>
        <strain evidence="3">A</strain>
    </source>
</reference>
<dbReference type="STRING" id="414004.CENSYa_0277"/>
<dbReference type="HOGENOM" id="CLU_1357863_0_0_2"/>
<organism evidence="2 3">
    <name type="scientific">Cenarchaeum symbiosum (strain A)</name>
    <dbReference type="NCBI Taxonomy" id="414004"/>
    <lineage>
        <taxon>Archaea</taxon>
        <taxon>Nitrososphaerota</taxon>
        <taxon>Candidatus Cenarchaeales</taxon>
        <taxon>Candidatus Cenarchaeaceae</taxon>
        <taxon>Candidatus Cenarchaeum</taxon>
    </lineage>
</organism>
<dbReference type="EnsemblBacteria" id="ABK76917">
    <property type="protein sequence ID" value="ABK76917"/>
    <property type="gene ID" value="CENSYa_0277"/>
</dbReference>
<dbReference type="EMBL" id="DP000238">
    <property type="protein sequence ID" value="ABK76917.1"/>
    <property type="molecule type" value="Genomic_DNA"/>
</dbReference>
<dbReference type="KEGG" id="csy:CENSYa_0277"/>
<sequence>MPRPCAQMPYSGTNSSHPELHGLFITPSHLPCSSWAIRWWPQSLHFVLKSALSLSRGIPDLRTSSKTSSYSDMADNGPLADLNLPISRAGNLEMQWRRKRTMAGRLLFLCSCTGIELSTAVGVCGYLLYLGEWFLALISAAVFAKLIVFHVIVNHYDKRGIKSTRAAPDGRIMHLVRPRCACTVQETARNIRPPRQVAVPA</sequence>
<dbReference type="Proteomes" id="UP000000758">
    <property type="component" value="Chromosome"/>
</dbReference>
<evidence type="ECO:0000256" key="1">
    <source>
        <dbReference type="SAM" id="Phobius"/>
    </source>
</evidence>
<evidence type="ECO:0000313" key="2">
    <source>
        <dbReference type="EMBL" id="ABK76917.1"/>
    </source>
</evidence>
<accession>A0RUA0</accession>
<keyword evidence="3" id="KW-1185">Reference proteome</keyword>
<name>A0RUA0_CENSY</name>
<feature type="transmembrane region" description="Helical" evidence="1">
    <location>
        <begin position="106"/>
        <end position="128"/>
    </location>
</feature>
<keyword evidence="1" id="KW-0812">Transmembrane</keyword>
<evidence type="ECO:0000313" key="3">
    <source>
        <dbReference type="Proteomes" id="UP000000758"/>
    </source>
</evidence>
<keyword evidence="1" id="KW-0472">Membrane</keyword>
<feature type="transmembrane region" description="Helical" evidence="1">
    <location>
        <begin position="134"/>
        <end position="153"/>
    </location>
</feature>
<keyword evidence="1" id="KW-1133">Transmembrane helix</keyword>